<comment type="caution">
    <text evidence="4">The sequence shown here is derived from an EMBL/GenBank/DDBJ whole genome shotgun (WGS) entry which is preliminary data.</text>
</comment>
<protein>
    <recommendedName>
        <fullName evidence="2">ACT domain-containing protein ACR</fullName>
    </recommendedName>
    <alternativeName>
        <fullName evidence="2">Protein ACT DOMAIN REPEATS</fullName>
    </alternativeName>
</protein>
<dbReference type="InterPro" id="IPR040217">
    <property type="entry name" value="ACR1-12"/>
</dbReference>
<keyword evidence="1 2" id="KW-0677">Repeat</keyword>
<name>A0AAV6WTI0_9LAMI</name>
<dbReference type="AlphaFoldDB" id="A0AAV6WTI0"/>
<keyword evidence="5" id="KW-1185">Reference proteome</keyword>
<dbReference type="InterPro" id="IPR056805">
    <property type="entry name" value="ACT_ACR9/10_C"/>
</dbReference>
<dbReference type="EMBL" id="WHWC01000013">
    <property type="protein sequence ID" value="KAG8371431.1"/>
    <property type="molecule type" value="Genomic_DNA"/>
</dbReference>
<gene>
    <name evidence="4" type="ORF">BUALT_Bualt13G0086900</name>
</gene>
<accession>A0AAV6WTI0</accession>
<evidence type="ECO:0000313" key="5">
    <source>
        <dbReference type="Proteomes" id="UP000826271"/>
    </source>
</evidence>
<sequence length="246" mass="27549">MCERLHAVLGESCIICELELAGPQYENLQGISSLSQLVAEELFRFVLSDKETLSQALSPDVKELKRASVKTDNSLSPAHTLIQINCIDNKGLLYDIMRTLKDCNIQDALCSSLKLELLHPLRVITNHGPDTELLAANPMELSRRGRPRIFYDVTCALKSLQIYIISAEIGRHSAEDREWEDTIIVAHPTNCAHVQLTPPHYNWYRPTATTVAHCHLMPNTSSTVVANKDSPRFKYDVVQGSCILVL</sequence>
<reference evidence="4" key="1">
    <citation type="submission" date="2019-10" db="EMBL/GenBank/DDBJ databases">
        <authorList>
            <person name="Zhang R."/>
            <person name="Pan Y."/>
            <person name="Wang J."/>
            <person name="Ma R."/>
            <person name="Yu S."/>
        </authorList>
    </citation>
    <scope>NUCLEOTIDE SEQUENCE</scope>
    <source>
        <strain evidence="4">LA-IB0</strain>
        <tissue evidence="4">Leaf</tissue>
    </source>
</reference>
<organism evidence="4 5">
    <name type="scientific">Buddleja alternifolia</name>
    <dbReference type="NCBI Taxonomy" id="168488"/>
    <lineage>
        <taxon>Eukaryota</taxon>
        <taxon>Viridiplantae</taxon>
        <taxon>Streptophyta</taxon>
        <taxon>Embryophyta</taxon>
        <taxon>Tracheophyta</taxon>
        <taxon>Spermatophyta</taxon>
        <taxon>Magnoliopsida</taxon>
        <taxon>eudicotyledons</taxon>
        <taxon>Gunneridae</taxon>
        <taxon>Pentapetalae</taxon>
        <taxon>asterids</taxon>
        <taxon>lamiids</taxon>
        <taxon>Lamiales</taxon>
        <taxon>Scrophulariaceae</taxon>
        <taxon>Buddlejeae</taxon>
        <taxon>Buddleja</taxon>
    </lineage>
</organism>
<evidence type="ECO:0000256" key="1">
    <source>
        <dbReference type="ARBA" id="ARBA00022737"/>
    </source>
</evidence>
<dbReference type="Pfam" id="PF24931">
    <property type="entry name" value="ACT_ACR9_3rd"/>
    <property type="match status" value="1"/>
</dbReference>
<feature type="domain" description="ACT" evidence="3">
    <location>
        <begin position="131"/>
        <end position="180"/>
    </location>
</feature>
<comment type="function">
    <text evidence="2">Binds amino acids.</text>
</comment>
<dbReference type="PANTHER" id="PTHR31096:SF14">
    <property type="entry name" value="ACT DOMAIN-CONTAINING PROTEIN ACR"/>
    <property type="match status" value="1"/>
</dbReference>
<dbReference type="Pfam" id="PF24926">
    <property type="entry name" value="ACT_ACR9_C"/>
    <property type="match status" value="1"/>
</dbReference>
<dbReference type="Proteomes" id="UP000826271">
    <property type="component" value="Unassembled WGS sequence"/>
</dbReference>
<evidence type="ECO:0000313" key="4">
    <source>
        <dbReference type="EMBL" id="KAG8371431.1"/>
    </source>
</evidence>
<evidence type="ECO:0000259" key="3">
    <source>
        <dbReference type="Pfam" id="PF24926"/>
    </source>
</evidence>
<proteinExistence type="predicted"/>
<dbReference type="PANTHER" id="PTHR31096">
    <property type="entry name" value="ACT DOMAIN-CONTAINING PROTEIN ACR4-RELATED"/>
    <property type="match status" value="1"/>
</dbReference>
<dbReference type="GO" id="GO:0016597">
    <property type="term" value="F:amino acid binding"/>
    <property type="evidence" value="ECO:0007669"/>
    <property type="project" value="UniProtKB-UniRule"/>
</dbReference>
<evidence type="ECO:0000256" key="2">
    <source>
        <dbReference type="RuleBase" id="RU369043"/>
    </source>
</evidence>